<gene>
    <name evidence="2" type="ORF">PXEA_LOCUS24440</name>
</gene>
<dbReference type="AlphaFoldDB" id="A0A448X8Q2"/>
<proteinExistence type="predicted"/>
<organism evidence="2 3">
    <name type="scientific">Protopolystoma xenopodis</name>
    <dbReference type="NCBI Taxonomy" id="117903"/>
    <lineage>
        <taxon>Eukaryota</taxon>
        <taxon>Metazoa</taxon>
        <taxon>Spiralia</taxon>
        <taxon>Lophotrochozoa</taxon>
        <taxon>Platyhelminthes</taxon>
        <taxon>Monogenea</taxon>
        <taxon>Polyopisthocotylea</taxon>
        <taxon>Polystomatidea</taxon>
        <taxon>Polystomatidae</taxon>
        <taxon>Protopolystoma</taxon>
    </lineage>
</organism>
<keyword evidence="3" id="KW-1185">Reference proteome</keyword>
<name>A0A448X8Q2_9PLAT</name>
<dbReference type="Proteomes" id="UP000784294">
    <property type="component" value="Unassembled WGS sequence"/>
</dbReference>
<sequence length="47" mass="5163">MPPEQFLSATVLVTETLTLFVGVVFQFPASSLGRVGYNMIPKSVMKM</sequence>
<evidence type="ECO:0000313" key="3">
    <source>
        <dbReference type="Proteomes" id="UP000784294"/>
    </source>
</evidence>
<accession>A0A448X8Q2</accession>
<comment type="caution">
    <text evidence="2">The sequence shown here is derived from an EMBL/GenBank/DDBJ whole genome shotgun (WGS) entry which is preliminary data.</text>
</comment>
<feature type="transmembrane region" description="Helical" evidence="1">
    <location>
        <begin position="6"/>
        <end position="25"/>
    </location>
</feature>
<keyword evidence="1" id="KW-1133">Transmembrane helix</keyword>
<reference evidence="2" key="1">
    <citation type="submission" date="2018-11" db="EMBL/GenBank/DDBJ databases">
        <authorList>
            <consortium name="Pathogen Informatics"/>
        </authorList>
    </citation>
    <scope>NUCLEOTIDE SEQUENCE</scope>
</reference>
<keyword evidence="1" id="KW-0812">Transmembrane</keyword>
<dbReference type="EMBL" id="CAAALY010117659">
    <property type="protein sequence ID" value="VEL31000.1"/>
    <property type="molecule type" value="Genomic_DNA"/>
</dbReference>
<keyword evidence="1" id="KW-0472">Membrane</keyword>
<evidence type="ECO:0000256" key="1">
    <source>
        <dbReference type="SAM" id="Phobius"/>
    </source>
</evidence>
<evidence type="ECO:0000313" key="2">
    <source>
        <dbReference type="EMBL" id="VEL31000.1"/>
    </source>
</evidence>
<protein>
    <submittedName>
        <fullName evidence="2">Uncharacterized protein</fullName>
    </submittedName>
</protein>